<dbReference type="PANTHER" id="PTHR44757">
    <property type="entry name" value="DIGUANYLATE CYCLASE DGCP"/>
    <property type="match status" value="1"/>
</dbReference>
<keyword evidence="1" id="KW-0812">Transmembrane</keyword>
<name>A0A919PXB8_9ACTN</name>
<dbReference type="InterPro" id="IPR001633">
    <property type="entry name" value="EAL_dom"/>
</dbReference>
<dbReference type="CDD" id="cd01949">
    <property type="entry name" value="GGDEF"/>
    <property type="match status" value="1"/>
</dbReference>
<dbReference type="PANTHER" id="PTHR44757:SF2">
    <property type="entry name" value="BIOFILM ARCHITECTURE MAINTENANCE PROTEIN MBAA"/>
    <property type="match status" value="1"/>
</dbReference>
<feature type="domain" description="EAL" evidence="2">
    <location>
        <begin position="524"/>
        <end position="779"/>
    </location>
</feature>
<evidence type="ECO:0000259" key="2">
    <source>
        <dbReference type="PROSITE" id="PS50883"/>
    </source>
</evidence>
<feature type="transmembrane region" description="Helical" evidence="1">
    <location>
        <begin position="182"/>
        <end position="205"/>
    </location>
</feature>
<dbReference type="RefSeq" id="WP_203854090.1">
    <property type="nucleotide sequence ID" value="NZ_BAAAVW010000039.1"/>
</dbReference>
<comment type="caution">
    <text evidence="4">The sequence shown here is derived from an EMBL/GenBank/DDBJ whole genome shotgun (WGS) entry which is preliminary data.</text>
</comment>
<dbReference type="SUPFAM" id="SSF141868">
    <property type="entry name" value="EAL domain-like"/>
    <property type="match status" value="1"/>
</dbReference>
<dbReference type="Proteomes" id="UP000660611">
    <property type="component" value="Unassembled WGS sequence"/>
</dbReference>
<protein>
    <recommendedName>
        <fullName evidence="6">Diguanylate cyclase/phosphodiesterase</fullName>
    </recommendedName>
</protein>
<keyword evidence="5" id="KW-1185">Reference proteome</keyword>
<feature type="transmembrane region" description="Helical" evidence="1">
    <location>
        <begin position="217"/>
        <end position="235"/>
    </location>
</feature>
<evidence type="ECO:0000313" key="5">
    <source>
        <dbReference type="Proteomes" id="UP000660611"/>
    </source>
</evidence>
<dbReference type="SMART" id="SM00052">
    <property type="entry name" value="EAL"/>
    <property type="match status" value="1"/>
</dbReference>
<feature type="transmembrane region" description="Helical" evidence="1">
    <location>
        <begin position="81"/>
        <end position="106"/>
    </location>
</feature>
<dbReference type="FunFam" id="3.30.70.270:FF:000001">
    <property type="entry name" value="Diguanylate cyclase domain protein"/>
    <property type="match status" value="1"/>
</dbReference>
<dbReference type="NCBIfam" id="TIGR00254">
    <property type="entry name" value="GGDEF"/>
    <property type="match status" value="1"/>
</dbReference>
<keyword evidence="1" id="KW-0472">Membrane</keyword>
<feature type="transmembrane region" description="Helical" evidence="1">
    <location>
        <begin position="112"/>
        <end position="134"/>
    </location>
</feature>
<evidence type="ECO:0000313" key="4">
    <source>
        <dbReference type="EMBL" id="GIG52500.1"/>
    </source>
</evidence>
<feature type="transmembrane region" description="Helical" evidence="1">
    <location>
        <begin position="312"/>
        <end position="332"/>
    </location>
</feature>
<feature type="domain" description="GGDEF" evidence="3">
    <location>
        <begin position="384"/>
        <end position="515"/>
    </location>
</feature>
<dbReference type="PROSITE" id="PS50887">
    <property type="entry name" value="GGDEF"/>
    <property type="match status" value="1"/>
</dbReference>
<feature type="transmembrane region" description="Helical" evidence="1">
    <location>
        <begin position="48"/>
        <end position="69"/>
    </location>
</feature>
<dbReference type="InterPro" id="IPR000160">
    <property type="entry name" value="GGDEF_dom"/>
</dbReference>
<dbReference type="InterPro" id="IPR052155">
    <property type="entry name" value="Biofilm_reg_signaling"/>
</dbReference>
<dbReference type="EMBL" id="BONQ01000182">
    <property type="protein sequence ID" value="GIG52500.1"/>
    <property type="molecule type" value="Genomic_DNA"/>
</dbReference>
<organism evidence="4 5">
    <name type="scientific">Dactylosporangium siamense</name>
    <dbReference type="NCBI Taxonomy" id="685454"/>
    <lineage>
        <taxon>Bacteria</taxon>
        <taxon>Bacillati</taxon>
        <taxon>Actinomycetota</taxon>
        <taxon>Actinomycetes</taxon>
        <taxon>Micromonosporales</taxon>
        <taxon>Micromonosporaceae</taxon>
        <taxon>Dactylosporangium</taxon>
    </lineage>
</organism>
<dbReference type="Pfam" id="PF00990">
    <property type="entry name" value="GGDEF"/>
    <property type="match status" value="1"/>
</dbReference>
<proteinExistence type="predicted"/>
<evidence type="ECO:0000259" key="3">
    <source>
        <dbReference type="PROSITE" id="PS50887"/>
    </source>
</evidence>
<keyword evidence="1" id="KW-1133">Transmembrane helix</keyword>
<feature type="transmembrane region" description="Helical" evidence="1">
    <location>
        <begin position="146"/>
        <end position="167"/>
    </location>
</feature>
<dbReference type="InterPro" id="IPR029787">
    <property type="entry name" value="Nucleotide_cyclase"/>
</dbReference>
<dbReference type="Pfam" id="PF00563">
    <property type="entry name" value="EAL"/>
    <property type="match status" value="1"/>
</dbReference>
<feature type="transmembrane region" description="Helical" evidence="1">
    <location>
        <begin position="21"/>
        <end position="42"/>
    </location>
</feature>
<reference evidence="4" key="1">
    <citation type="submission" date="2021-01" db="EMBL/GenBank/DDBJ databases">
        <title>Whole genome shotgun sequence of Dactylosporangium siamense NBRC 106093.</title>
        <authorList>
            <person name="Komaki H."/>
            <person name="Tamura T."/>
        </authorList>
    </citation>
    <scope>NUCLEOTIDE SEQUENCE</scope>
    <source>
        <strain evidence="4">NBRC 106093</strain>
    </source>
</reference>
<dbReference type="Gene3D" id="3.30.70.270">
    <property type="match status" value="1"/>
</dbReference>
<dbReference type="SUPFAM" id="SSF55073">
    <property type="entry name" value="Nucleotide cyclase"/>
    <property type="match status" value="1"/>
</dbReference>
<dbReference type="Gene3D" id="3.20.20.450">
    <property type="entry name" value="EAL domain"/>
    <property type="match status" value="1"/>
</dbReference>
<dbReference type="CDD" id="cd01948">
    <property type="entry name" value="EAL"/>
    <property type="match status" value="1"/>
</dbReference>
<feature type="transmembrane region" description="Helical" evidence="1">
    <location>
        <begin position="282"/>
        <end position="300"/>
    </location>
</feature>
<dbReference type="InterPro" id="IPR035919">
    <property type="entry name" value="EAL_sf"/>
</dbReference>
<dbReference type="PROSITE" id="PS50883">
    <property type="entry name" value="EAL"/>
    <property type="match status" value="1"/>
</dbReference>
<dbReference type="AlphaFoldDB" id="A0A919PXB8"/>
<accession>A0A919PXB8</accession>
<sequence length="784" mass="83341">MGGTSSAAPDRGPDRSDTRPLLRICLAIFGLGCLWTACFAAGLPVPRVLMWLTVPATSVVAGLTALRVANAAGMHPAARRFWLHITVVEVLVALGASLMTAATFAGLTDRPLPFIGAAVPLLSIGLLLVMWALLRLPVGHRSRSEWLRLTLDGATVTAGAALFLWHLALRPLVATHADVGKFLGMLLIAILCLLALVAVMKVVLVGSGPVSAGSLRLLALTILIGCLASAAAPITNQPRWLGLQPISIIVNMLVVCAAAHVQRRSPDDPPDGPSSTRPRRRYSFLPYVGVGATSLLLAVEGIRAGTGHQSDIAAVACGAIVITGMVVARQFVALRDNAQLLDSVRRHEQQLEHQATHDVLTGLANRAAFSGVVDTTLDELAEPGGIAVVLIDLDDFKEVNDTLGHAVGDEVLIAVAARLRTAVRGDDVVARLGGDEFAVLLRHAPDDAAGRAAERMLSLLQQPVVAAGHQLLVHASIGVAHARPGDDLGAVLRNADIAMYAAKDRGKDGYVGYTPDLAARIQTHAELAADLRDALDTDRLFLRYQPIVLLDTGAIFGAEALLRFQHPTRGLVPPSEFIPIAEQSGLIVPIGRWVLREACRQAADWIRRHGTDALQSITVNVAGRQLRDPSFVDDVADALATAGLPPERLLIEVTETAVLNDGPAITALHELRRLNVRIALDDFGTAASSLGLLLTCPVTTLKLDRSFVEQITTVSRQAAVAQAVAHIAKTLDLQAVAEGIETAEQAELLRRQGYQLGQGYLYARPLAPEQLEPLLLKTRLISTP</sequence>
<gene>
    <name evidence="4" type="ORF">Dsi01nite_105410</name>
</gene>
<dbReference type="InterPro" id="IPR043128">
    <property type="entry name" value="Rev_trsase/Diguanyl_cyclase"/>
</dbReference>
<dbReference type="SMART" id="SM00267">
    <property type="entry name" value="GGDEF"/>
    <property type="match status" value="1"/>
</dbReference>
<evidence type="ECO:0000256" key="1">
    <source>
        <dbReference type="SAM" id="Phobius"/>
    </source>
</evidence>
<evidence type="ECO:0008006" key="6">
    <source>
        <dbReference type="Google" id="ProtNLM"/>
    </source>
</evidence>